<protein>
    <submittedName>
        <fullName evidence="1">Uncharacterized protein</fullName>
    </submittedName>
</protein>
<evidence type="ECO:0000313" key="1">
    <source>
        <dbReference type="EMBL" id="GII52790.1"/>
    </source>
</evidence>
<proteinExistence type="predicted"/>
<evidence type="ECO:0000313" key="2">
    <source>
        <dbReference type="Proteomes" id="UP000605992"/>
    </source>
</evidence>
<dbReference type="EMBL" id="BOOR01000007">
    <property type="protein sequence ID" value="GII52790.1"/>
    <property type="molecule type" value="Genomic_DNA"/>
</dbReference>
<accession>A0A8J3XU60</accession>
<sequence length="196" mass="21643">MERALEGALEVVRSTPRDSITATEWLETTARISELTAASRDASSGVRQALVGGARGALLLYLRTHAGQTVPTSALEGVSAIRAWERRIRELREIGWDIVSTGSGYRLNTDQLDEDTAQGDQIIDSIKGATAKERIIEYLVHLSPWAASPRQLERVAGTHAWRQAIGELVEDGWLIRTHDDDPELAPGFYRLAKLED</sequence>
<reference evidence="1" key="1">
    <citation type="submission" date="2021-01" db="EMBL/GenBank/DDBJ databases">
        <title>Whole genome shotgun sequence of Planotetraspora thailandica NBRC 104271.</title>
        <authorList>
            <person name="Komaki H."/>
            <person name="Tamura T."/>
        </authorList>
    </citation>
    <scope>NUCLEOTIDE SEQUENCE</scope>
    <source>
        <strain evidence="1">NBRC 104271</strain>
    </source>
</reference>
<dbReference type="AlphaFoldDB" id="A0A8J3XU60"/>
<gene>
    <name evidence="1" type="ORF">Pth03_11790</name>
</gene>
<organism evidence="1 2">
    <name type="scientific">Planotetraspora thailandica</name>
    <dbReference type="NCBI Taxonomy" id="487172"/>
    <lineage>
        <taxon>Bacteria</taxon>
        <taxon>Bacillati</taxon>
        <taxon>Actinomycetota</taxon>
        <taxon>Actinomycetes</taxon>
        <taxon>Streptosporangiales</taxon>
        <taxon>Streptosporangiaceae</taxon>
        <taxon>Planotetraspora</taxon>
    </lineage>
</organism>
<keyword evidence="2" id="KW-1185">Reference proteome</keyword>
<dbReference type="Proteomes" id="UP000605992">
    <property type="component" value="Unassembled WGS sequence"/>
</dbReference>
<comment type="caution">
    <text evidence="1">The sequence shown here is derived from an EMBL/GenBank/DDBJ whole genome shotgun (WGS) entry which is preliminary data.</text>
</comment>
<name>A0A8J3XU60_9ACTN</name>
<dbReference type="RefSeq" id="WP_203943080.1">
    <property type="nucleotide sequence ID" value="NZ_BOOR01000007.1"/>
</dbReference>